<feature type="domain" description="KaiC" evidence="4">
    <location>
        <begin position="199"/>
        <end position="428"/>
    </location>
</feature>
<organism evidence="5 6">
    <name type="scientific">Halorubellus litoreus</name>
    <dbReference type="NCBI Taxonomy" id="755308"/>
    <lineage>
        <taxon>Archaea</taxon>
        <taxon>Methanobacteriati</taxon>
        <taxon>Methanobacteriota</taxon>
        <taxon>Stenosarchaea group</taxon>
        <taxon>Halobacteria</taxon>
        <taxon>Halobacteriales</taxon>
        <taxon>Halorubellaceae</taxon>
        <taxon>Halorubellus</taxon>
    </lineage>
</organism>
<evidence type="ECO:0000313" key="5">
    <source>
        <dbReference type="EMBL" id="MFC6955497.1"/>
    </source>
</evidence>
<evidence type="ECO:0000256" key="1">
    <source>
        <dbReference type="ARBA" id="ARBA00022741"/>
    </source>
</evidence>
<dbReference type="EMBL" id="JBHSXN010000006">
    <property type="protein sequence ID" value="MFC6955497.1"/>
    <property type="molecule type" value="Genomic_DNA"/>
</dbReference>
<evidence type="ECO:0000256" key="2">
    <source>
        <dbReference type="ARBA" id="ARBA00022840"/>
    </source>
</evidence>
<feature type="compositionally biased region" description="Acidic residues" evidence="3">
    <location>
        <begin position="92"/>
        <end position="114"/>
    </location>
</feature>
<dbReference type="PANTHER" id="PTHR43637">
    <property type="entry name" value="UPF0273 PROTEIN TM_0370"/>
    <property type="match status" value="1"/>
</dbReference>
<proteinExistence type="predicted"/>
<reference evidence="5 6" key="1">
    <citation type="journal article" date="2019" name="Int. J. Syst. Evol. Microbiol.">
        <title>The Global Catalogue of Microorganisms (GCM) 10K type strain sequencing project: providing services to taxonomists for standard genome sequencing and annotation.</title>
        <authorList>
            <consortium name="The Broad Institute Genomics Platform"/>
            <consortium name="The Broad Institute Genome Sequencing Center for Infectious Disease"/>
            <person name="Wu L."/>
            <person name="Ma J."/>
        </authorList>
    </citation>
    <scope>NUCLEOTIDE SEQUENCE [LARGE SCALE GENOMIC DNA]</scope>
    <source>
        <strain evidence="5 6">GX26</strain>
    </source>
</reference>
<dbReference type="AlphaFoldDB" id="A0ABD5VNA2"/>
<feature type="compositionally biased region" description="Low complexity" evidence="3">
    <location>
        <begin position="115"/>
        <end position="126"/>
    </location>
</feature>
<dbReference type="PROSITE" id="PS51146">
    <property type="entry name" value="KAIC"/>
    <property type="match status" value="1"/>
</dbReference>
<feature type="region of interest" description="Disordered" evidence="3">
    <location>
        <begin position="1"/>
        <end position="166"/>
    </location>
</feature>
<dbReference type="CDD" id="cd01124">
    <property type="entry name" value="KaiC-like"/>
    <property type="match status" value="1"/>
</dbReference>
<evidence type="ECO:0000259" key="4">
    <source>
        <dbReference type="PROSITE" id="PS51146"/>
    </source>
</evidence>
<dbReference type="InterPro" id="IPR010624">
    <property type="entry name" value="KaiC_dom"/>
</dbReference>
<protein>
    <submittedName>
        <fullName evidence="5">KaiC domain-containing protein</fullName>
    </submittedName>
</protein>
<evidence type="ECO:0000313" key="6">
    <source>
        <dbReference type="Proteomes" id="UP001596395"/>
    </source>
</evidence>
<feature type="compositionally biased region" description="Gly residues" evidence="3">
    <location>
        <begin position="127"/>
        <end position="157"/>
    </location>
</feature>
<feature type="compositionally biased region" description="Acidic residues" evidence="3">
    <location>
        <begin position="16"/>
        <end position="39"/>
    </location>
</feature>
<keyword evidence="6" id="KW-1185">Reference proteome</keyword>
<accession>A0ABD5VNA2</accession>
<gene>
    <name evidence="5" type="ORF">ACFQGB_21765</name>
</gene>
<dbReference type="Gene3D" id="3.40.50.300">
    <property type="entry name" value="P-loop containing nucleotide triphosphate hydrolases"/>
    <property type="match status" value="1"/>
</dbReference>
<dbReference type="Proteomes" id="UP001596395">
    <property type="component" value="Unassembled WGS sequence"/>
</dbReference>
<dbReference type="InterPro" id="IPR014774">
    <property type="entry name" value="KaiC-like_dom"/>
</dbReference>
<keyword evidence="1" id="KW-0547">Nucleotide-binding</keyword>
<dbReference type="NCBIfam" id="TIGR03880">
    <property type="entry name" value="KaiC_arch_3"/>
    <property type="match status" value="1"/>
</dbReference>
<dbReference type="InterPro" id="IPR022420">
    <property type="entry name" value="Circ_KaiC_arc"/>
</dbReference>
<feature type="compositionally biased region" description="Low complexity" evidence="3">
    <location>
        <begin position="56"/>
        <end position="66"/>
    </location>
</feature>
<dbReference type="InterPro" id="IPR027417">
    <property type="entry name" value="P-loop_NTPase"/>
</dbReference>
<dbReference type="SUPFAM" id="SSF52540">
    <property type="entry name" value="P-loop containing nucleoside triphosphate hydrolases"/>
    <property type="match status" value="1"/>
</dbReference>
<comment type="caution">
    <text evidence="5">The sequence shown here is derived from an EMBL/GenBank/DDBJ whole genome shotgun (WGS) entry which is preliminary data.</text>
</comment>
<name>A0ABD5VNA2_9EURY</name>
<dbReference type="PANTHER" id="PTHR43637:SF1">
    <property type="entry name" value="UPF0273 PROTEIN TM_0370"/>
    <property type="match status" value="1"/>
</dbReference>
<dbReference type="RefSeq" id="WP_336352415.1">
    <property type="nucleotide sequence ID" value="NZ_JAZAQL010000006.1"/>
</dbReference>
<sequence>MSEDDDEDWFERALEEPPENAPDDWDEWAGDDVDSDDVDAPGAANEDATEPEVDGDAASAPSGGDANEPSSEAAVDADLVDRAERGSSPAANDDDSGDDVDEDGSGGGLFDDDFAAAMGDAPDVAGPSGGPGGAPGDSGGTVDPGGGFSGGEFGMGGDLDVDDEFGMGVDDDFGMGGGDFGMGGGGGFDAEEEYETDLPRIDLGIDGLDEMIQGGVPERSLMVTIGSAGTGKTTFALQFLHEALEQGERGIYITLEESRERVINSATEKGLNFDEYADNGQLAVVDLDPVEMANSLRSIRSELPRLIESFDATRLVLDSVSLLEMMYDDRARRRNEIYDFTNSLKNAGVTTMLTSEASDEHSYTSRHGIVEYLTDAVFVLQYVRPDDFRETRLAIEIQKIRDANHSRETKPYEITNEGISVYRQANIF</sequence>
<evidence type="ECO:0000256" key="3">
    <source>
        <dbReference type="SAM" id="MobiDB-lite"/>
    </source>
</evidence>
<dbReference type="GO" id="GO:0005524">
    <property type="term" value="F:ATP binding"/>
    <property type="evidence" value="ECO:0007669"/>
    <property type="project" value="UniProtKB-KW"/>
</dbReference>
<dbReference type="Pfam" id="PF06745">
    <property type="entry name" value="ATPase"/>
    <property type="match status" value="1"/>
</dbReference>
<keyword evidence="2" id="KW-0067">ATP-binding</keyword>